<reference evidence="1 2" key="1">
    <citation type="submission" date="2022-08" db="EMBL/GenBank/DDBJ databases">
        <title>Bacterial and archaeal communities from various locations to study Microbial Dark Matter (Phase II).</title>
        <authorList>
            <person name="Stepanauskas R."/>
        </authorList>
    </citation>
    <scope>NUCLEOTIDE SEQUENCE [LARGE SCALE GENOMIC DNA]</scope>
    <source>
        <strain evidence="1 2">PD1</strain>
    </source>
</reference>
<keyword evidence="1" id="KW-0238">DNA-binding</keyword>
<dbReference type="Proteomes" id="UP001204798">
    <property type="component" value="Unassembled WGS sequence"/>
</dbReference>
<name>A0ABT2ESD9_9BACT</name>
<evidence type="ECO:0000313" key="2">
    <source>
        <dbReference type="Proteomes" id="UP001204798"/>
    </source>
</evidence>
<proteinExistence type="predicted"/>
<gene>
    <name evidence="1" type="ORF">M2350_003269</name>
</gene>
<dbReference type="InterPro" id="IPR024069">
    <property type="entry name" value="AF2212-like_dom_sf"/>
</dbReference>
<dbReference type="Gene3D" id="4.10.1150.10">
    <property type="entry name" value="AF2212/PG0164-like"/>
    <property type="match status" value="1"/>
</dbReference>
<dbReference type="EMBL" id="JANUCP010000007">
    <property type="protein sequence ID" value="MCS3920832.1"/>
    <property type="molecule type" value="Genomic_DNA"/>
</dbReference>
<dbReference type="GO" id="GO:0003677">
    <property type="term" value="F:DNA binding"/>
    <property type="evidence" value="ECO:0007669"/>
    <property type="project" value="UniProtKB-KW"/>
</dbReference>
<keyword evidence="2" id="KW-1185">Reference proteome</keyword>
<sequence>MGVIRNAENHSCHLRQGVLKPTGELDFPEGKEVQLIVWDAEPFQWATFKTSNAIATFTWDAEEGRWRLTWLIEERIKVSEKVKQQVEEWQSVYEGLSEEDIAEVEQIALKSRQRSSAHEGENL</sequence>
<protein>
    <submittedName>
        <fullName evidence="1">DNA-binding antitoxin AbrB/MazE fold protein</fullName>
    </submittedName>
</protein>
<accession>A0ABT2ESD9</accession>
<dbReference type="SUPFAM" id="SSF141694">
    <property type="entry name" value="AF2212/PG0164-like"/>
    <property type="match status" value="1"/>
</dbReference>
<dbReference type="Pfam" id="PF01954">
    <property type="entry name" value="AF2212-like"/>
    <property type="match status" value="1"/>
</dbReference>
<dbReference type="InterPro" id="IPR008203">
    <property type="entry name" value="AF2212-like"/>
</dbReference>
<comment type="caution">
    <text evidence="1">The sequence shown here is derived from an EMBL/GenBank/DDBJ whole genome shotgun (WGS) entry which is preliminary data.</text>
</comment>
<organism evidence="1 2">
    <name type="scientific">Candidatus Fervidibacter sacchari</name>
    <dbReference type="NCBI Taxonomy" id="1448929"/>
    <lineage>
        <taxon>Bacteria</taxon>
        <taxon>Candidatus Fervidibacterota</taxon>
        <taxon>Candidatus Fervidibacter</taxon>
    </lineage>
</organism>
<evidence type="ECO:0000313" key="1">
    <source>
        <dbReference type="EMBL" id="MCS3920832.1"/>
    </source>
</evidence>